<name>A0ABP9EMJ0_9GAMM</name>
<comment type="similarity">
    <text evidence="1">Belongs to the 'phage' integrase family.</text>
</comment>
<dbReference type="PANTHER" id="PTHR30629:SF2">
    <property type="entry name" value="PROPHAGE INTEGRASE INTS-RELATED"/>
    <property type="match status" value="1"/>
</dbReference>
<gene>
    <name evidence="4" type="ORF">GCM10023333_13910</name>
</gene>
<dbReference type="InterPro" id="IPR050808">
    <property type="entry name" value="Phage_Integrase"/>
</dbReference>
<organism evidence="4 5">
    <name type="scientific">Ferrimonas pelagia</name>
    <dbReference type="NCBI Taxonomy" id="1177826"/>
    <lineage>
        <taxon>Bacteria</taxon>
        <taxon>Pseudomonadati</taxon>
        <taxon>Pseudomonadota</taxon>
        <taxon>Gammaproteobacteria</taxon>
        <taxon>Alteromonadales</taxon>
        <taxon>Ferrimonadaceae</taxon>
        <taxon>Ferrimonas</taxon>
    </lineage>
</organism>
<proteinExistence type="inferred from homology"/>
<evidence type="ECO:0000259" key="3">
    <source>
        <dbReference type="Pfam" id="PF13356"/>
    </source>
</evidence>
<sequence>MTKVPPKQQVLLLLEQCLATGIRGRVAEIVKHAKEEIEGRAGIDDLYCRQASQDVAIGSCPGLILKVGKHRRRWICRYTPAGARSTKQRTLGYFPEVSVAQAQTLWQTFKQQIDGNEAQPSLTGPTMAELVARYGEYARSHRKAWRQERDLLERWVEICWQERDPLSITLDDIEHCLTLVGEQAQQRGGHGQRAKAHALTLLRHFFALHRGKLAADLQQYACLPSNWADPCEGLSVSRVTLPTVPIQPVDLVRYQKALMGLPLDENIKPLLLLQLSLLTPFSALCRLVWQGVDLDKAVAWSQDQQGQPVLLPLTAAAVKLLRQQRRNSGGSPWVFPAPAHSEKPMPHRYPSQLMAAIRQHTLLSDQFTAERVARYGRRWLRQQGRDAASGKLPLPGAAITQATVTQCKEDLHAWQQHLVDLRLSL</sequence>
<dbReference type="PANTHER" id="PTHR30629">
    <property type="entry name" value="PROPHAGE INTEGRASE"/>
    <property type="match status" value="1"/>
</dbReference>
<reference evidence="5" key="1">
    <citation type="journal article" date="2019" name="Int. J. Syst. Evol. Microbiol.">
        <title>The Global Catalogue of Microorganisms (GCM) 10K type strain sequencing project: providing services to taxonomists for standard genome sequencing and annotation.</title>
        <authorList>
            <consortium name="The Broad Institute Genomics Platform"/>
            <consortium name="The Broad Institute Genome Sequencing Center for Infectious Disease"/>
            <person name="Wu L."/>
            <person name="Ma J."/>
        </authorList>
    </citation>
    <scope>NUCLEOTIDE SEQUENCE [LARGE SCALE GENOMIC DNA]</scope>
    <source>
        <strain evidence="5">JCM 18401</strain>
    </source>
</reference>
<dbReference type="InterPro" id="IPR011010">
    <property type="entry name" value="DNA_brk_join_enz"/>
</dbReference>
<accession>A0ABP9EMJ0</accession>
<dbReference type="Pfam" id="PF13356">
    <property type="entry name" value="Arm-DNA-bind_3"/>
    <property type="match status" value="1"/>
</dbReference>
<dbReference type="InterPro" id="IPR038488">
    <property type="entry name" value="Integrase_DNA-bd_sf"/>
</dbReference>
<dbReference type="Proteomes" id="UP001499988">
    <property type="component" value="Unassembled WGS sequence"/>
</dbReference>
<evidence type="ECO:0000313" key="5">
    <source>
        <dbReference type="Proteomes" id="UP001499988"/>
    </source>
</evidence>
<comment type="caution">
    <text evidence="4">The sequence shown here is derived from an EMBL/GenBank/DDBJ whole genome shotgun (WGS) entry which is preliminary data.</text>
</comment>
<protein>
    <recommendedName>
        <fullName evidence="3">Integrase DNA-binding domain-containing protein</fullName>
    </recommendedName>
</protein>
<keyword evidence="2" id="KW-0229">DNA integration</keyword>
<evidence type="ECO:0000313" key="4">
    <source>
        <dbReference type="EMBL" id="GAA4880919.1"/>
    </source>
</evidence>
<dbReference type="SUPFAM" id="SSF56349">
    <property type="entry name" value="DNA breaking-rejoining enzymes"/>
    <property type="match status" value="1"/>
</dbReference>
<feature type="domain" description="Integrase DNA-binding" evidence="3">
    <location>
        <begin position="59"/>
        <end position="114"/>
    </location>
</feature>
<dbReference type="Gene3D" id="3.30.160.390">
    <property type="entry name" value="Integrase, DNA-binding domain"/>
    <property type="match status" value="1"/>
</dbReference>
<dbReference type="RefSeq" id="WP_345334627.1">
    <property type="nucleotide sequence ID" value="NZ_BAABJZ010000018.1"/>
</dbReference>
<dbReference type="InterPro" id="IPR025166">
    <property type="entry name" value="Integrase_DNA_bind_dom"/>
</dbReference>
<evidence type="ECO:0000256" key="1">
    <source>
        <dbReference type="ARBA" id="ARBA00008857"/>
    </source>
</evidence>
<evidence type="ECO:0000256" key="2">
    <source>
        <dbReference type="ARBA" id="ARBA00022908"/>
    </source>
</evidence>
<dbReference type="EMBL" id="BAABJZ010000018">
    <property type="protein sequence ID" value="GAA4880919.1"/>
    <property type="molecule type" value="Genomic_DNA"/>
</dbReference>
<keyword evidence="5" id="KW-1185">Reference proteome</keyword>